<dbReference type="EMBL" id="BSXT01001526">
    <property type="protein sequence ID" value="GMF43313.1"/>
    <property type="molecule type" value="Genomic_DNA"/>
</dbReference>
<dbReference type="OrthoDB" id="115214at2759"/>
<gene>
    <name evidence="2" type="ORF">Pfra01_001459900</name>
</gene>
<dbReference type="AlphaFoldDB" id="A0A9W6XQ69"/>
<name>A0A9W6XQ69_9STRA</name>
<comment type="caution">
    <text evidence="2">The sequence shown here is derived from an EMBL/GenBank/DDBJ whole genome shotgun (WGS) entry which is preliminary data.</text>
</comment>
<sequence length="164" mass="18299">MATFDDQVCYIAVYVDDLLTLAPTVSLVCRIKSALKQRFSMTDLGEVKYILGWSIERNREARTIFIHQQKYATNVLDKFKHLISYPTATPLDRNIKLTKAMEPQTQVEREAMKDIVFVVVVGGADPGICCASRGQTFEPGAFIIPITESPVNRLEATATQDAAQ</sequence>
<dbReference type="InterPro" id="IPR013103">
    <property type="entry name" value="RVT_2"/>
</dbReference>
<feature type="domain" description="Reverse transcriptase Ty1/copia-type" evidence="1">
    <location>
        <begin position="9"/>
        <end position="91"/>
    </location>
</feature>
<dbReference type="Proteomes" id="UP001165121">
    <property type="component" value="Unassembled WGS sequence"/>
</dbReference>
<evidence type="ECO:0000313" key="2">
    <source>
        <dbReference type="EMBL" id="GMF43313.1"/>
    </source>
</evidence>
<protein>
    <submittedName>
        <fullName evidence="2">Unnamed protein product</fullName>
    </submittedName>
</protein>
<evidence type="ECO:0000313" key="3">
    <source>
        <dbReference type="Proteomes" id="UP001165121"/>
    </source>
</evidence>
<reference evidence="2" key="1">
    <citation type="submission" date="2023-04" db="EMBL/GenBank/DDBJ databases">
        <title>Phytophthora fragariaefolia NBRC 109709.</title>
        <authorList>
            <person name="Ichikawa N."/>
            <person name="Sato H."/>
            <person name="Tonouchi N."/>
        </authorList>
    </citation>
    <scope>NUCLEOTIDE SEQUENCE</scope>
    <source>
        <strain evidence="2">NBRC 109709</strain>
    </source>
</reference>
<accession>A0A9W6XQ69</accession>
<organism evidence="2 3">
    <name type="scientific">Phytophthora fragariaefolia</name>
    <dbReference type="NCBI Taxonomy" id="1490495"/>
    <lineage>
        <taxon>Eukaryota</taxon>
        <taxon>Sar</taxon>
        <taxon>Stramenopiles</taxon>
        <taxon>Oomycota</taxon>
        <taxon>Peronosporomycetes</taxon>
        <taxon>Peronosporales</taxon>
        <taxon>Peronosporaceae</taxon>
        <taxon>Phytophthora</taxon>
    </lineage>
</organism>
<evidence type="ECO:0000259" key="1">
    <source>
        <dbReference type="Pfam" id="PF07727"/>
    </source>
</evidence>
<proteinExistence type="predicted"/>
<dbReference type="Pfam" id="PF07727">
    <property type="entry name" value="RVT_2"/>
    <property type="match status" value="1"/>
</dbReference>
<keyword evidence="3" id="KW-1185">Reference proteome</keyword>